<keyword evidence="1" id="KW-0805">Transcription regulation</keyword>
<evidence type="ECO:0000256" key="3">
    <source>
        <dbReference type="ARBA" id="ARBA00023163"/>
    </source>
</evidence>
<dbReference type="RefSeq" id="WP_145933493.1">
    <property type="nucleotide sequence ID" value="NZ_BNAV01000001.1"/>
</dbReference>
<dbReference type="GO" id="GO:0003677">
    <property type="term" value="F:DNA binding"/>
    <property type="evidence" value="ECO:0007669"/>
    <property type="project" value="UniProtKB-KW"/>
</dbReference>
<dbReference type="InterPro" id="IPR008920">
    <property type="entry name" value="TF_FadR/GntR_C"/>
</dbReference>
<dbReference type="SUPFAM" id="SSF46785">
    <property type="entry name" value="Winged helix' DNA-binding domain"/>
    <property type="match status" value="1"/>
</dbReference>
<feature type="domain" description="HTH gntR-type" evidence="4">
    <location>
        <begin position="27"/>
        <end position="94"/>
    </location>
</feature>
<evidence type="ECO:0000313" key="6">
    <source>
        <dbReference type="Proteomes" id="UP000658656"/>
    </source>
</evidence>
<dbReference type="EMBL" id="BNAV01000001">
    <property type="protein sequence ID" value="GHF35212.1"/>
    <property type="molecule type" value="Genomic_DNA"/>
</dbReference>
<dbReference type="InterPro" id="IPR036390">
    <property type="entry name" value="WH_DNA-bd_sf"/>
</dbReference>
<sequence length="247" mass="27729">MSTEQVGSGDEQAQRLARLLRLPERREPAVAEVATWVGLGIIEGRLSPGQDLNTVELARRFKSSRTPIREALMVLEQEGLVEIKARRRPRVATFSLDEVRQMYAVRQHLLSLVARLIVEHATDDQLAELRDDVEAMNAVAAKGDTDGYFWKHVAWQEKLTEYSGNPTLKGIMDTLALRTLILRRLSLHAPTSLAESIRWQEQIQDAFEARDAELAGLLLARTARAALRSIEQAHADGELRWPEHAGA</sequence>
<dbReference type="Pfam" id="PF00392">
    <property type="entry name" value="GntR"/>
    <property type="match status" value="1"/>
</dbReference>
<name>A0A8H9INA1_9PSEU</name>
<keyword evidence="2" id="KW-0238">DNA-binding</keyword>
<dbReference type="Gene3D" id="1.20.120.530">
    <property type="entry name" value="GntR ligand-binding domain-like"/>
    <property type="match status" value="1"/>
</dbReference>
<dbReference type="Pfam" id="PF07729">
    <property type="entry name" value="FCD"/>
    <property type="match status" value="1"/>
</dbReference>
<dbReference type="Gene3D" id="1.10.10.10">
    <property type="entry name" value="Winged helix-like DNA-binding domain superfamily/Winged helix DNA-binding domain"/>
    <property type="match status" value="1"/>
</dbReference>
<dbReference type="OrthoDB" id="8680240at2"/>
<dbReference type="InterPro" id="IPR036388">
    <property type="entry name" value="WH-like_DNA-bd_sf"/>
</dbReference>
<dbReference type="InterPro" id="IPR000524">
    <property type="entry name" value="Tscrpt_reg_HTH_GntR"/>
</dbReference>
<proteinExistence type="predicted"/>
<dbReference type="PROSITE" id="PS50949">
    <property type="entry name" value="HTH_GNTR"/>
    <property type="match status" value="1"/>
</dbReference>
<keyword evidence="6" id="KW-1185">Reference proteome</keyword>
<dbReference type="Proteomes" id="UP000658656">
    <property type="component" value="Unassembled WGS sequence"/>
</dbReference>
<evidence type="ECO:0000256" key="2">
    <source>
        <dbReference type="ARBA" id="ARBA00023125"/>
    </source>
</evidence>
<reference evidence="5" key="2">
    <citation type="submission" date="2020-09" db="EMBL/GenBank/DDBJ databases">
        <authorList>
            <person name="Sun Q."/>
            <person name="Zhou Y."/>
        </authorList>
    </citation>
    <scope>NUCLEOTIDE SEQUENCE</scope>
    <source>
        <strain evidence="5">CGMCC 4.7679</strain>
    </source>
</reference>
<dbReference type="SMART" id="SM00345">
    <property type="entry name" value="HTH_GNTR"/>
    <property type="match status" value="1"/>
</dbReference>
<organism evidence="5 6">
    <name type="scientific">Amycolatopsis bartoniae</name>
    <dbReference type="NCBI Taxonomy" id="941986"/>
    <lineage>
        <taxon>Bacteria</taxon>
        <taxon>Bacillati</taxon>
        <taxon>Actinomycetota</taxon>
        <taxon>Actinomycetes</taxon>
        <taxon>Pseudonocardiales</taxon>
        <taxon>Pseudonocardiaceae</taxon>
        <taxon>Amycolatopsis</taxon>
    </lineage>
</organism>
<dbReference type="InterPro" id="IPR011711">
    <property type="entry name" value="GntR_C"/>
</dbReference>
<dbReference type="PANTHER" id="PTHR43537:SF45">
    <property type="entry name" value="GNTR FAMILY REGULATORY PROTEIN"/>
    <property type="match status" value="1"/>
</dbReference>
<dbReference type="SMART" id="SM00895">
    <property type="entry name" value="FCD"/>
    <property type="match status" value="1"/>
</dbReference>
<gene>
    <name evidence="5" type="ORF">GCM10017566_04930</name>
</gene>
<evidence type="ECO:0000313" key="5">
    <source>
        <dbReference type="EMBL" id="GHF35212.1"/>
    </source>
</evidence>
<reference evidence="5" key="1">
    <citation type="journal article" date="2014" name="Int. J. Syst. Evol. Microbiol.">
        <title>Complete genome sequence of Corynebacterium casei LMG S-19264T (=DSM 44701T), isolated from a smear-ripened cheese.</title>
        <authorList>
            <consortium name="US DOE Joint Genome Institute (JGI-PGF)"/>
            <person name="Walter F."/>
            <person name="Albersmeier A."/>
            <person name="Kalinowski J."/>
            <person name="Ruckert C."/>
        </authorList>
    </citation>
    <scope>NUCLEOTIDE SEQUENCE</scope>
    <source>
        <strain evidence="5">CGMCC 4.7679</strain>
    </source>
</reference>
<dbReference type="PANTHER" id="PTHR43537">
    <property type="entry name" value="TRANSCRIPTIONAL REGULATOR, GNTR FAMILY"/>
    <property type="match status" value="1"/>
</dbReference>
<dbReference type="GO" id="GO:0003700">
    <property type="term" value="F:DNA-binding transcription factor activity"/>
    <property type="evidence" value="ECO:0007669"/>
    <property type="project" value="InterPro"/>
</dbReference>
<protein>
    <submittedName>
        <fullName evidence="5">GntR family transcriptional regulator</fullName>
    </submittedName>
</protein>
<comment type="caution">
    <text evidence="5">The sequence shown here is derived from an EMBL/GenBank/DDBJ whole genome shotgun (WGS) entry which is preliminary data.</text>
</comment>
<dbReference type="SUPFAM" id="SSF48008">
    <property type="entry name" value="GntR ligand-binding domain-like"/>
    <property type="match status" value="1"/>
</dbReference>
<accession>A0A8H9INA1</accession>
<evidence type="ECO:0000259" key="4">
    <source>
        <dbReference type="PROSITE" id="PS50949"/>
    </source>
</evidence>
<keyword evidence="3" id="KW-0804">Transcription</keyword>
<evidence type="ECO:0000256" key="1">
    <source>
        <dbReference type="ARBA" id="ARBA00023015"/>
    </source>
</evidence>
<dbReference type="AlphaFoldDB" id="A0A8H9INA1"/>